<evidence type="ECO:0000313" key="3">
    <source>
        <dbReference type="EMBL" id="KAK4337220.1"/>
    </source>
</evidence>
<keyword evidence="4" id="KW-1185">Reference proteome</keyword>
<accession>A0AAE1QP74</accession>
<proteinExistence type="predicted"/>
<dbReference type="Proteomes" id="UP001291623">
    <property type="component" value="Unassembled WGS sequence"/>
</dbReference>
<feature type="coiled-coil region" evidence="1">
    <location>
        <begin position="17"/>
        <end position="44"/>
    </location>
</feature>
<organism evidence="3 4">
    <name type="scientific">Anisodus tanguticus</name>
    <dbReference type="NCBI Taxonomy" id="243964"/>
    <lineage>
        <taxon>Eukaryota</taxon>
        <taxon>Viridiplantae</taxon>
        <taxon>Streptophyta</taxon>
        <taxon>Embryophyta</taxon>
        <taxon>Tracheophyta</taxon>
        <taxon>Spermatophyta</taxon>
        <taxon>Magnoliopsida</taxon>
        <taxon>eudicotyledons</taxon>
        <taxon>Gunneridae</taxon>
        <taxon>Pentapetalae</taxon>
        <taxon>asterids</taxon>
        <taxon>lamiids</taxon>
        <taxon>Solanales</taxon>
        <taxon>Solanaceae</taxon>
        <taxon>Solanoideae</taxon>
        <taxon>Hyoscyameae</taxon>
        <taxon>Anisodus</taxon>
    </lineage>
</organism>
<gene>
    <name evidence="3" type="ORF">RND71_043726</name>
</gene>
<evidence type="ECO:0000313" key="4">
    <source>
        <dbReference type="Proteomes" id="UP001291623"/>
    </source>
</evidence>
<feature type="compositionally biased region" description="Basic and acidic residues" evidence="2">
    <location>
        <begin position="188"/>
        <end position="206"/>
    </location>
</feature>
<reference evidence="3" key="1">
    <citation type="submission" date="2023-12" db="EMBL/GenBank/DDBJ databases">
        <title>Genome assembly of Anisodus tanguticus.</title>
        <authorList>
            <person name="Wang Y.-J."/>
        </authorList>
    </citation>
    <scope>NUCLEOTIDE SEQUENCE</scope>
    <source>
        <strain evidence="3">KB-2021</strain>
        <tissue evidence="3">Leaf</tissue>
    </source>
</reference>
<sequence length="352" mass="40207">MADYCDKLHNQSATYTLQRHREILNDYNNEFKKTRSNIASQLEREQLINSKIKGRLYSKLQLKKIEELKETGFLGSNKRDASFNNSLLNLDDCDMTSENDKKTNENSQDGWAKDLKGLESLANFDFNNTQNVSSTSETNQESLSKTLLDCLGDFPCSNKRNEDSDKELVGSDEDDYETDSSSNSSENEESKNDKDSKVIEKKTVNKEKKKKKRKAFGTRRNIKKLLTDHDLDEKILNARLAEEERINRIIEQQQATKKIIQNNLEKSNFTEDIILSSDDEVQIIELTDEDFSKENEECNSGLHVDDSLNVPNSDGQVLINVGHPKDDEDFNNMVPSTSKSLTPEVISLIDED</sequence>
<comment type="caution">
    <text evidence="3">The sequence shown here is derived from an EMBL/GenBank/DDBJ whole genome shotgun (WGS) entry which is preliminary data.</text>
</comment>
<dbReference type="AlphaFoldDB" id="A0AAE1QP74"/>
<keyword evidence="1" id="KW-0175">Coiled coil</keyword>
<protein>
    <submittedName>
        <fullName evidence="3">Uncharacterized protein</fullName>
    </submittedName>
</protein>
<evidence type="ECO:0000256" key="2">
    <source>
        <dbReference type="SAM" id="MobiDB-lite"/>
    </source>
</evidence>
<dbReference type="EMBL" id="JAVYJV010000047">
    <property type="protein sequence ID" value="KAK4337220.1"/>
    <property type="molecule type" value="Genomic_DNA"/>
</dbReference>
<name>A0AAE1QP74_9SOLA</name>
<feature type="region of interest" description="Disordered" evidence="2">
    <location>
        <begin position="161"/>
        <end position="215"/>
    </location>
</feature>
<evidence type="ECO:0000256" key="1">
    <source>
        <dbReference type="SAM" id="Coils"/>
    </source>
</evidence>